<organism evidence="7 8">
    <name type="scientific">Escherichia coli</name>
    <dbReference type="NCBI Taxonomy" id="562"/>
    <lineage>
        <taxon>Bacteria</taxon>
        <taxon>Pseudomonadati</taxon>
        <taxon>Pseudomonadota</taxon>
        <taxon>Gammaproteobacteria</taxon>
        <taxon>Enterobacterales</taxon>
        <taxon>Enterobacteriaceae</taxon>
        <taxon>Escherichia</taxon>
    </lineage>
</organism>
<feature type="transmembrane region" description="Helical" evidence="6">
    <location>
        <begin position="101"/>
        <end position="117"/>
    </location>
</feature>
<dbReference type="PANTHER" id="PTHR48085:SF5">
    <property type="entry name" value="CADMIUM_ZINC-TRANSPORTING ATPASE HMA4-RELATED"/>
    <property type="match status" value="1"/>
</dbReference>
<dbReference type="InterPro" id="IPR023214">
    <property type="entry name" value="HAD_sf"/>
</dbReference>
<dbReference type="InterPro" id="IPR051014">
    <property type="entry name" value="Cation_Transport_ATPase_IB"/>
</dbReference>
<dbReference type="SUPFAM" id="SSF56784">
    <property type="entry name" value="HAD-like"/>
    <property type="match status" value="1"/>
</dbReference>
<evidence type="ECO:0000256" key="5">
    <source>
        <dbReference type="ARBA" id="ARBA00047308"/>
    </source>
</evidence>
<reference evidence="7 8" key="1">
    <citation type="submission" date="2019-01" db="EMBL/GenBank/DDBJ databases">
        <title>Genomic analysis of febrile catheter-associated UTI E. coli isolates.</title>
        <authorList>
            <person name="Potter R."/>
            <person name="Zou Z."/>
            <person name="Henderson J."/>
            <person name="Dantas G."/>
        </authorList>
    </citation>
    <scope>NUCLEOTIDE SEQUENCE [LARGE SCALE GENOMIC DNA]</scope>
    <source>
        <strain evidence="7 8">29_CAASB</strain>
    </source>
</reference>
<protein>
    <recommendedName>
        <fullName evidence="4">P-type Zn(2+) transporter</fullName>
        <ecNumber evidence="4">7.2.2.12</ecNumber>
    </recommendedName>
</protein>
<dbReference type="Gene3D" id="3.40.50.1000">
    <property type="entry name" value="HAD superfamily/HAD-like"/>
    <property type="match status" value="1"/>
</dbReference>
<dbReference type="GO" id="GO:0046872">
    <property type="term" value="F:metal ion binding"/>
    <property type="evidence" value="ECO:0007669"/>
    <property type="project" value="UniProtKB-KW"/>
</dbReference>
<name>A0A444R097_ECOLX</name>
<dbReference type="PRINTS" id="PR00120">
    <property type="entry name" value="HATPASE"/>
</dbReference>
<evidence type="ECO:0000256" key="1">
    <source>
        <dbReference type="ARBA" id="ARBA00006024"/>
    </source>
</evidence>
<keyword evidence="7" id="KW-0378">Hydrolase</keyword>
<dbReference type="GO" id="GO:0016020">
    <property type="term" value="C:membrane"/>
    <property type="evidence" value="ECO:0007669"/>
    <property type="project" value="InterPro"/>
</dbReference>
<keyword evidence="6" id="KW-0472">Membrane</keyword>
<keyword evidence="6" id="KW-0812">Transmembrane</keyword>
<evidence type="ECO:0000256" key="4">
    <source>
        <dbReference type="ARBA" id="ARBA00039097"/>
    </source>
</evidence>
<dbReference type="PANTHER" id="PTHR48085">
    <property type="entry name" value="CADMIUM/ZINC-TRANSPORTING ATPASE HMA2-RELATED"/>
    <property type="match status" value="1"/>
</dbReference>
<dbReference type="EMBL" id="SCJN01001444">
    <property type="protein sequence ID" value="RXC72614.1"/>
    <property type="molecule type" value="Genomic_DNA"/>
</dbReference>
<dbReference type="EC" id="7.2.2.12" evidence="4"/>
<gene>
    <name evidence="7" type="ORF">EPS76_35540</name>
</gene>
<keyword evidence="2" id="KW-0479">Metal-binding</keyword>
<evidence type="ECO:0000256" key="2">
    <source>
        <dbReference type="ARBA" id="ARBA00022723"/>
    </source>
</evidence>
<dbReference type="NCBIfam" id="TIGR01494">
    <property type="entry name" value="ATPase_P-type"/>
    <property type="match status" value="1"/>
</dbReference>
<dbReference type="InterPro" id="IPR001757">
    <property type="entry name" value="P_typ_ATPase"/>
</dbReference>
<evidence type="ECO:0000256" key="6">
    <source>
        <dbReference type="SAM" id="Phobius"/>
    </source>
</evidence>
<dbReference type="PRINTS" id="PR00119">
    <property type="entry name" value="CATATPASE"/>
</dbReference>
<keyword evidence="6" id="KW-1133">Transmembrane helix</keyword>
<dbReference type="GO" id="GO:0016887">
    <property type="term" value="F:ATP hydrolysis activity"/>
    <property type="evidence" value="ECO:0007669"/>
    <property type="project" value="InterPro"/>
</dbReference>
<accession>A0A444R097</accession>
<proteinExistence type="inferred from homology"/>
<feature type="non-terminal residue" evidence="7">
    <location>
        <position position="1"/>
    </location>
</feature>
<dbReference type="GO" id="GO:0016463">
    <property type="term" value="F:P-type zinc transporter activity"/>
    <property type="evidence" value="ECO:0007669"/>
    <property type="project" value="UniProtKB-EC"/>
</dbReference>
<dbReference type="Pfam" id="PF00702">
    <property type="entry name" value="Hydrolase"/>
    <property type="match status" value="1"/>
</dbReference>
<dbReference type="GO" id="GO:0005524">
    <property type="term" value="F:ATP binding"/>
    <property type="evidence" value="ECO:0007669"/>
    <property type="project" value="InterPro"/>
</dbReference>
<comment type="similarity">
    <text evidence="1">Belongs to the cation transport ATPase (P-type) (TC 3.A.3) family. Type IB subfamily.</text>
</comment>
<comment type="catalytic activity">
    <reaction evidence="5">
        <text>Zn(2+)(in) + ATP + H2O = Zn(2+)(out) + ADP + phosphate + H(+)</text>
        <dbReference type="Rhea" id="RHEA:20621"/>
        <dbReference type="ChEBI" id="CHEBI:15377"/>
        <dbReference type="ChEBI" id="CHEBI:15378"/>
        <dbReference type="ChEBI" id="CHEBI:29105"/>
        <dbReference type="ChEBI" id="CHEBI:30616"/>
        <dbReference type="ChEBI" id="CHEBI:43474"/>
        <dbReference type="ChEBI" id="CHEBI:456216"/>
        <dbReference type="EC" id="7.2.2.12"/>
    </reaction>
</comment>
<sequence length="147" mass="15191">NPRAAAAIAGELGLEFKAGLLPEDKVKAVTELNQHAPLAMVGDGINDAPAMKAAAIGIAMGSGTDVALETADAALTHNHLRGLVQMIELARATHANIRQNITIALGLKGVFLVTTLLGMTGLWLAVLADTGATVLVTANALRLLRRK</sequence>
<evidence type="ECO:0000256" key="3">
    <source>
        <dbReference type="ARBA" id="ARBA00022842"/>
    </source>
</evidence>
<dbReference type="Proteomes" id="UP000288730">
    <property type="component" value="Unassembled WGS sequence"/>
</dbReference>
<dbReference type="AlphaFoldDB" id="A0A444R097"/>
<evidence type="ECO:0000313" key="8">
    <source>
        <dbReference type="Proteomes" id="UP000288730"/>
    </source>
</evidence>
<dbReference type="GO" id="GO:0015086">
    <property type="term" value="F:cadmium ion transmembrane transporter activity"/>
    <property type="evidence" value="ECO:0007669"/>
    <property type="project" value="TreeGrafter"/>
</dbReference>
<evidence type="ECO:0000313" key="7">
    <source>
        <dbReference type="EMBL" id="RXC72614.1"/>
    </source>
</evidence>
<dbReference type="InterPro" id="IPR036412">
    <property type="entry name" value="HAD-like_sf"/>
</dbReference>
<comment type="caution">
    <text evidence="7">The sequence shown here is derived from an EMBL/GenBank/DDBJ whole genome shotgun (WGS) entry which is preliminary data.</text>
</comment>
<keyword evidence="3" id="KW-0460">Magnesium</keyword>